<dbReference type="RefSeq" id="WP_189078007.1">
    <property type="nucleotide sequence ID" value="NZ_BMMX01000002.1"/>
</dbReference>
<keyword evidence="3" id="KW-1185">Reference proteome</keyword>
<evidence type="ECO:0000259" key="1">
    <source>
        <dbReference type="PROSITE" id="PS50075"/>
    </source>
</evidence>
<dbReference type="PROSITE" id="PS50075">
    <property type="entry name" value="CARRIER"/>
    <property type="match status" value="1"/>
</dbReference>
<accession>A0A8J3BX48</accession>
<reference evidence="2" key="2">
    <citation type="submission" date="2020-09" db="EMBL/GenBank/DDBJ databases">
        <authorList>
            <person name="Sun Q."/>
            <person name="Zhou Y."/>
        </authorList>
    </citation>
    <scope>NUCLEOTIDE SEQUENCE</scope>
    <source>
        <strain evidence="2">CGMCC 4.7299</strain>
    </source>
</reference>
<dbReference type="AlphaFoldDB" id="A0A8J3BX48"/>
<comment type="caution">
    <text evidence="2">The sequence shown here is derived from an EMBL/GenBank/DDBJ whole genome shotgun (WGS) entry which is preliminary data.</text>
</comment>
<dbReference type="InterPro" id="IPR036736">
    <property type="entry name" value="ACP-like_sf"/>
</dbReference>
<dbReference type="InterPro" id="IPR009081">
    <property type="entry name" value="PP-bd_ACP"/>
</dbReference>
<dbReference type="SUPFAM" id="SSF47336">
    <property type="entry name" value="ACP-like"/>
    <property type="match status" value="1"/>
</dbReference>
<evidence type="ECO:0000313" key="2">
    <source>
        <dbReference type="EMBL" id="GGK78984.1"/>
    </source>
</evidence>
<reference evidence="2" key="1">
    <citation type="journal article" date="2014" name="Int. J. Syst. Evol. Microbiol.">
        <title>Complete genome sequence of Corynebacterium casei LMG S-19264T (=DSM 44701T), isolated from a smear-ripened cheese.</title>
        <authorList>
            <consortium name="US DOE Joint Genome Institute (JGI-PGF)"/>
            <person name="Walter F."/>
            <person name="Albersmeier A."/>
            <person name="Kalinowski J."/>
            <person name="Ruckert C."/>
        </authorList>
    </citation>
    <scope>NUCLEOTIDE SEQUENCE</scope>
    <source>
        <strain evidence="2">CGMCC 4.7299</strain>
    </source>
</reference>
<sequence>MSTGVDNGQVEADLAAFLNERTGEQWPGDRDLFADGGLSSLFAMELVVHLENTYDVTVAGPDLQLANFRTVTAMADLVQRLREAR</sequence>
<protein>
    <recommendedName>
        <fullName evidence="1">Carrier domain-containing protein</fullName>
    </recommendedName>
</protein>
<feature type="domain" description="Carrier" evidence="1">
    <location>
        <begin position="5"/>
        <end position="82"/>
    </location>
</feature>
<dbReference type="Gene3D" id="1.10.1200.10">
    <property type="entry name" value="ACP-like"/>
    <property type="match status" value="1"/>
</dbReference>
<proteinExistence type="predicted"/>
<dbReference type="Pfam" id="PF00550">
    <property type="entry name" value="PP-binding"/>
    <property type="match status" value="1"/>
</dbReference>
<gene>
    <name evidence="2" type="ORF">GCM10012284_11170</name>
</gene>
<dbReference type="EMBL" id="BMMX01000002">
    <property type="protein sequence ID" value="GGK78984.1"/>
    <property type="molecule type" value="Genomic_DNA"/>
</dbReference>
<organism evidence="2 3">
    <name type="scientific">Mangrovihabitans endophyticus</name>
    <dbReference type="NCBI Taxonomy" id="1751298"/>
    <lineage>
        <taxon>Bacteria</taxon>
        <taxon>Bacillati</taxon>
        <taxon>Actinomycetota</taxon>
        <taxon>Actinomycetes</taxon>
        <taxon>Micromonosporales</taxon>
        <taxon>Micromonosporaceae</taxon>
        <taxon>Mangrovihabitans</taxon>
    </lineage>
</organism>
<name>A0A8J3BX48_9ACTN</name>
<dbReference type="Proteomes" id="UP000656042">
    <property type="component" value="Unassembled WGS sequence"/>
</dbReference>
<evidence type="ECO:0000313" key="3">
    <source>
        <dbReference type="Proteomes" id="UP000656042"/>
    </source>
</evidence>